<dbReference type="Proteomes" id="UP000037460">
    <property type="component" value="Unassembled WGS sequence"/>
</dbReference>
<feature type="compositionally biased region" description="Basic and acidic residues" evidence="2">
    <location>
        <begin position="98"/>
        <end position="109"/>
    </location>
</feature>
<dbReference type="AlphaFoldDB" id="A0A0M0JD58"/>
<keyword evidence="1" id="KW-0175">Coiled coil</keyword>
<feature type="compositionally biased region" description="Low complexity" evidence="2">
    <location>
        <begin position="240"/>
        <end position="254"/>
    </location>
</feature>
<accession>A0A0M0JD58</accession>
<organism evidence="3 4">
    <name type="scientific">Chrysochromulina tobinii</name>
    <dbReference type="NCBI Taxonomy" id="1460289"/>
    <lineage>
        <taxon>Eukaryota</taxon>
        <taxon>Haptista</taxon>
        <taxon>Haptophyta</taxon>
        <taxon>Prymnesiophyceae</taxon>
        <taxon>Prymnesiales</taxon>
        <taxon>Chrysochromulinaceae</taxon>
        <taxon>Chrysochromulina</taxon>
    </lineage>
</organism>
<feature type="region of interest" description="Disordered" evidence="2">
    <location>
        <begin position="932"/>
        <end position="951"/>
    </location>
</feature>
<evidence type="ECO:0000313" key="4">
    <source>
        <dbReference type="Proteomes" id="UP000037460"/>
    </source>
</evidence>
<dbReference type="EMBL" id="JWZX01003119">
    <property type="protein sequence ID" value="KOO24158.1"/>
    <property type="molecule type" value="Genomic_DNA"/>
</dbReference>
<feature type="region of interest" description="Disordered" evidence="2">
    <location>
        <begin position="963"/>
        <end position="1000"/>
    </location>
</feature>
<evidence type="ECO:0000313" key="3">
    <source>
        <dbReference type="EMBL" id="KOO24158.1"/>
    </source>
</evidence>
<dbReference type="PANTHER" id="PTHR46241">
    <property type="entry name" value="ARMADILLO REPEAT-CONTAINING PROTEIN 4 ARMC4"/>
    <property type="match status" value="1"/>
</dbReference>
<feature type="region of interest" description="Disordered" evidence="2">
    <location>
        <begin position="84"/>
        <end position="109"/>
    </location>
</feature>
<feature type="compositionally biased region" description="Low complexity" evidence="2">
    <location>
        <begin position="745"/>
        <end position="756"/>
    </location>
</feature>
<protein>
    <submittedName>
        <fullName evidence="3">Uncharacterized protein</fullName>
    </submittedName>
</protein>
<keyword evidence="4" id="KW-1185">Reference proteome</keyword>
<gene>
    <name evidence="3" type="ORF">Ctob_002127</name>
</gene>
<dbReference type="InterPro" id="IPR011989">
    <property type="entry name" value="ARM-like"/>
</dbReference>
<evidence type="ECO:0000256" key="2">
    <source>
        <dbReference type="SAM" id="MobiDB-lite"/>
    </source>
</evidence>
<evidence type="ECO:0000256" key="1">
    <source>
        <dbReference type="SAM" id="Coils"/>
    </source>
</evidence>
<dbReference type="SUPFAM" id="SSF48371">
    <property type="entry name" value="ARM repeat"/>
    <property type="match status" value="2"/>
</dbReference>
<feature type="region of interest" description="Disordered" evidence="2">
    <location>
        <begin position="733"/>
        <end position="796"/>
    </location>
</feature>
<dbReference type="PANTHER" id="PTHR46241:SF1">
    <property type="entry name" value="OUTER DYNEIN ARM-DOCKING COMPLEX SUBUNIT 2"/>
    <property type="match status" value="1"/>
</dbReference>
<feature type="region of interest" description="Disordered" evidence="2">
    <location>
        <begin position="227"/>
        <end position="254"/>
    </location>
</feature>
<dbReference type="InterPro" id="IPR016024">
    <property type="entry name" value="ARM-type_fold"/>
</dbReference>
<comment type="caution">
    <text evidence="3">The sequence shown here is derived from an EMBL/GenBank/DDBJ whole genome shotgun (WGS) entry which is preliminary data.</text>
</comment>
<reference evidence="4" key="1">
    <citation type="journal article" date="2015" name="PLoS Genet.">
        <title>Genome Sequence and Transcriptome Analyses of Chrysochromulina tobin: Metabolic Tools for Enhanced Algal Fitness in the Prominent Order Prymnesiales (Haptophyceae).</title>
        <authorList>
            <person name="Hovde B.T."/>
            <person name="Deodato C.R."/>
            <person name="Hunsperger H.M."/>
            <person name="Ryken S.A."/>
            <person name="Yost W."/>
            <person name="Jha R.K."/>
            <person name="Patterson J."/>
            <person name="Monnat R.J. Jr."/>
            <person name="Barlow S.B."/>
            <person name="Starkenburg S.R."/>
            <person name="Cattolico R.A."/>
        </authorList>
    </citation>
    <scope>NUCLEOTIDE SEQUENCE</scope>
    <source>
        <strain evidence="4">CCMP291</strain>
    </source>
</reference>
<dbReference type="Gene3D" id="1.25.10.10">
    <property type="entry name" value="Leucine-rich Repeat Variant"/>
    <property type="match status" value="4"/>
</dbReference>
<dbReference type="InterPro" id="IPR000225">
    <property type="entry name" value="Armadillo"/>
</dbReference>
<dbReference type="SMART" id="SM00185">
    <property type="entry name" value="ARM"/>
    <property type="match status" value="7"/>
</dbReference>
<sequence>MQDVLGEVFSTAWEIACGKDGEIDQAFWAHVRLLAEKCRSDEDFQGLLGVLLQISLSDRPPPFDREPIYRWNVDQRARHGLRPVRRKRADLQSTAASAERHRSSTMSRKEKRERLRLILDGGAPDATVLEKDDLARFVLDDAEVRDHFFAEERELLAEEMQFAMRKLVKAANHWKAKAEGLELALEKAQEKKPEEEIDFGIEEDVLRAAAGGGGAASVILSTEGAPTASAQGAGAGAGAGRAAPAGKAAPAAPAKELEAKASQLKRIDKHAENVELEPLSDLLLSDHEDVCVKAALQIAALCARDGERCGRLAEVGALPRIVALLDRDSFATRSLLDVMNSLQALAANRMHHPALLTQLVQANGPKRLVRLVGSSQPELARTALQMVRSLVDHKPCRGAFVSEAGVLPPLLRCLRPGMPTPSVEPAAAALAILVRFEPPCCAAVLEGGGLPLLVQLLSRGANSLAAHSACSAIASLTRDPLVGSDAQRRALEAKAVQETLPLLDGVLGGSAATAATASAACNCLGALCTGSSALAAELREMGALTSLVGLLASKVAPNGLKTNACEALAAAVENDATSCAELRRLGALPLLAILVKGATRKLGVAADAVLSALMQRGDEMLIAEIESSMRDAQDGAVLLVRQLQGDGRKPARRAALILDSLARTGDAARKQIIKLGAVPRLVKLMRLGHLDIGTLNAIGCLEVLAQNTPEAQDEARVAGVFEVLIDLIRPYDPERDLPERDRPKSTSAAASAPTTARAKKGSRAISSTARSVDDEAEGFADARWQKHQSQQSQRAEALKKIQQTEVQALSAAVAELAAEAPATAPLLSEAEVEEEAELRRQQAEDDAPSETPDALELRQNAALCLASLVKGNKASKEAAFKAGAVAALATLLDENAHHGADTPTEVSYLAAMALQALGLPDAGAQEKALKAASEGTRPGTPEHKRFAKSMPARVHTVKAVWKLEREPEHWGGGGGDAAATGDEGDQERADRRGARSRRRS</sequence>
<feature type="coiled-coil region" evidence="1">
    <location>
        <begin position="171"/>
        <end position="198"/>
    </location>
</feature>
<proteinExistence type="predicted"/>
<name>A0A0M0JD58_9EUKA</name>
<feature type="compositionally biased region" description="Basic and acidic residues" evidence="2">
    <location>
        <begin position="733"/>
        <end position="744"/>
    </location>
</feature>